<protein>
    <submittedName>
        <fullName evidence="3">ATP-dependent Lon protease</fullName>
    </submittedName>
</protein>
<dbReference type="AlphaFoldDB" id="A0A1I3KZR5"/>
<dbReference type="InterPro" id="IPR032341">
    <property type="entry name" value="MITD1_C"/>
</dbReference>
<dbReference type="Pfam" id="PF13337">
    <property type="entry name" value="BrxL_ATPase"/>
    <property type="match status" value="1"/>
</dbReference>
<dbReference type="Pfam" id="PF20442">
    <property type="entry name" value="BrxL_N"/>
    <property type="match status" value="1"/>
</dbReference>
<dbReference type="Pfam" id="PF16565">
    <property type="entry name" value="MIT_C"/>
    <property type="match status" value="1"/>
</dbReference>
<keyword evidence="3" id="KW-0378">Hydrolase</keyword>
<accession>A0A1I3KZR5</accession>
<dbReference type="GO" id="GO:0006508">
    <property type="term" value="P:proteolysis"/>
    <property type="evidence" value="ECO:0007669"/>
    <property type="project" value="UniProtKB-KW"/>
</dbReference>
<dbReference type="PANTHER" id="PTHR21222:SF1">
    <property type="entry name" value="MIT DOMAIN-CONTAINING PROTEIN 1"/>
    <property type="match status" value="1"/>
</dbReference>
<dbReference type="InterPro" id="IPR052817">
    <property type="entry name" value="MIT_domain_contain_protein1"/>
</dbReference>
<feature type="domain" description="BREX system Lon protease-like BrxL N-terminal" evidence="2">
    <location>
        <begin position="10"/>
        <end position="141"/>
    </location>
</feature>
<proteinExistence type="predicted"/>
<dbReference type="Gene3D" id="3.30.870.30">
    <property type="entry name" value="MITD, C-terminal phospholipase D-like domain"/>
    <property type="match status" value="1"/>
</dbReference>
<dbReference type="InterPro" id="IPR014061">
    <property type="entry name" value="BrxL-like"/>
</dbReference>
<evidence type="ECO:0000313" key="3">
    <source>
        <dbReference type="EMBL" id="SFI77983.1"/>
    </source>
</evidence>
<evidence type="ECO:0000313" key="4">
    <source>
        <dbReference type="Proteomes" id="UP000242560"/>
    </source>
</evidence>
<dbReference type="GO" id="GO:0008233">
    <property type="term" value="F:peptidase activity"/>
    <property type="evidence" value="ECO:0007669"/>
    <property type="project" value="UniProtKB-KW"/>
</dbReference>
<evidence type="ECO:0000259" key="1">
    <source>
        <dbReference type="Pfam" id="PF16565"/>
    </source>
</evidence>
<dbReference type="RefSeq" id="WP_089819309.1">
    <property type="nucleotide sequence ID" value="NZ_FORQ01000001.1"/>
</dbReference>
<dbReference type="EMBL" id="FORQ01000001">
    <property type="protein sequence ID" value="SFI77983.1"/>
    <property type="molecule type" value="Genomic_DNA"/>
</dbReference>
<sequence length="797" mass="90796">MKELDIKLNQYFGGKVVRKDLTKLVKGNAIVPMYVLEYLLGQYCATDDDQTIIEGVETVKSVISKHFVHRDEAQIVKSTVKEKGSHRIIDKVSVKLNDNKDQYEASFANLGLNKIPISGELVTQYQKLLTHGVWCILTLGYVSTDEKGSTPWVIESLKPIQISNINLEEYKEGRSHFTKEEWIDVLLQTMGLNPEEFTFRSKLLQLTRLVPFVENNYNLIELGPKGTGKSHIFSELSPHGILISGGEVTAAKLFVNNSSGEIGLVGYWDVVAYDEFAGKSKNTNRGLVDIMKNYMANKSFSRGTNVYGASASMVFVGNTDHSVPYMLKHSNLFDALPKDYYDTAFLDRIHAYLPGWEIQKLRNEMFSSDYGFIVDYLAEILKELRKEDRNNEYSKYFQLSNSITTRDKDGITKTLGGLLKVIYPDGVYTEEEIRELLEFAIECRKRVKLQLQSMDETFEEVDFSYIVKESGTVVTVDTLEVLEHLTPEPSASLFQNNESTDNTGFTVQPQIELTEGQKILRDNQTGISYSNLFGNYLAGATEIKITDPYVRLPYQLRNLMELLKLIAEKKTQDEEVKVHLTTTNNEDFVQDSKDAFEQMTMSLESVGILFTYEFDNFIHDRSIDLNNGWKIVLGRGLDIWQKTGGWFDINEYVQEKRLCKACEVTFVKKKDSTPNLEDTSKKMKAKTSKGKDNKQLYLVLAKEWFNEILEGKKTEEYRAFTDHNISRLGIIKDGAFVGCRQYETVKFQLGYTKAAPQMIVEVKEVVIEVDDGNAEMLTSDNCNFTIVLGEILEKTNC</sequence>
<keyword evidence="3" id="KW-0645">Protease</keyword>
<gene>
    <name evidence="3" type="ORF">SAMN05421638_1113</name>
</gene>
<dbReference type="PANTHER" id="PTHR21222">
    <property type="entry name" value="MIT DOMAIN-CONTAINING PROTEIN 1"/>
    <property type="match status" value="1"/>
</dbReference>
<evidence type="ECO:0000259" key="2">
    <source>
        <dbReference type="Pfam" id="PF20442"/>
    </source>
</evidence>
<reference evidence="4" key="1">
    <citation type="submission" date="2016-10" db="EMBL/GenBank/DDBJ databases">
        <authorList>
            <person name="Varghese N."/>
            <person name="Submissions S."/>
        </authorList>
    </citation>
    <scope>NUCLEOTIDE SEQUENCE [LARGE SCALE GENOMIC DNA]</scope>
    <source>
        <strain evidence="4">DSM 22251</strain>
    </source>
</reference>
<name>A0A1I3KZR5_9FLAO</name>
<dbReference type="InterPro" id="IPR046838">
    <property type="entry name" value="BrxL_N"/>
</dbReference>
<organism evidence="3 4">
    <name type="scientific">Kaistella treverensis</name>
    <dbReference type="NCBI Taxonomy" id="631455"/>
    <lineage>
        <taxon>Bacteria</taxon>
        <taxon>Pseudomonadati</taxon>
        <taxon>Bacteroidota</taxon>
        <taxon>Flavobacteriia</taxon>
        <taxon>Flavobacteriales</taxon>
        <taxon>Weeksellaceae</taxon>
        <taxon>Chryseobacterium group</taxon>
        <taxon>Kaistella</taxon>
    </lineage>
</organism>
<feature type="domain" description="MITD1 C-terminal phospholipase D-like" evidence="1">
    <location>
        <begin position="526"/>
        <end position="668"/>
    </location>
</feature>
<dbReference type="NCBIfam" id="TIGR02688">
    <property type="entry name" value="BREX system Lon protease-like protein BrxL"/>
    <property type="match status" value="1"/>
</dbReference>
<dbReference type="InterPro" id="IPR038113">
    <property type="entry name" value="MITD1_C_sf"/>
</dbReference>
<dbReference type="Proteomes" id="UP000242560">
    <property type="component" value="Unassembled WGS sequence"/>
</dbReference>
<keyword evidence="4" id="KW-1185">Reference proteome</keyword>